<keyword evidence="8" id="KW-1208">Phospholipid metabolism</keyword>
<proteinExistence type="inferred from homology"/>
<name>A0A1M7RXV9_9FIRM</name>
<comment type="similarity">
    <text evidence="2">Belongs to the cytidylyltransferase family.</text>
</comment>
<evidence type="ECO:0000256" key="10">
    <source>
        <dbReference type="ARBA" id="ARBA00024221"/>
    </source>
</evidence>
<evidence type="ECO:0000256" key="7">
    <source>
        <dbReference type="ARBA" id="ARBA00023209"/>
    </source>
</evidence>
<dbReference type="PANTHER" id="PTHR45780:SF2">
    <property type="entry name" value="ETHANOLAMINE-PHOSPHATE CYTIDYLYLTRANSFERASE"/>
    <property type="match status" value="1"/>
</dbReference>
<evidence type="ECO:0000313" key="13">
    <source>
        <dbReference type="EMBL" id="SHN50998.1"/>
    </source>
</evidence>
<reference evidence="13 14" key="1">
    <citation type="submission" date="2016-12" db="EMBL/GenBank/DDBJ databases">
        <authorList>
            <person name="Song W.-J."/>
            <person name="Kurnit D.M."/>
        </authorList>
    </citation>
    <scope>NUCLEOTIDE SEQUENCE [LARGE SCALE GENOMIC DNA]</scope>
    <source>
        <strain evidence="13 14">DSM 14810</strain>
    </source>
</reference>
<dbReference type="EMBL" id="FRDH01000003">
    <property type="protein sequence ID" value="SHN50998.1"/>
    <property type="molecule type" value="Genomic_DNA"/>
</dbReference>
<evidence type="ECO:0000256" key="5">
    <source>
        <dbReference type="ARBA" id="ARBA00022695"/>
    </source>
</evidence>
<dbReference type="Proteomes" id="UP000184097">
    <property type="component" value="Unassembled WGS sequence"/>
</dbReference>
<evidence type="ECO:0000256" key="1">
    <source>
        <dbReference type="ARBA" id="ARBA00005189"/>
    </source>
</evidence>
<evidence type="ECO:0000256" key="11">
    <source>
        <dbReference type="ARBA" id="ARBA00031473"/>
    </source>
</evidence>
<keyword evidence="5" id="KW-0548">Nucleotidyltransferase</keyword>
<dbReference type="GO" id="GO:0006646">
    <property type="term" value="P:phosphatidylethanolamine biosynthetic process"/>
    <property type="evidence" value="ECO:0007669"/>
    <property type="project" value="UniProtKB-UniPathway"/>
</dbReference>
<dbReference type="InterPro" id="IPR014729">
    <property type="entry name" value="Rossmann-like_a/b/a_fold"/>
</dbReference>
<dbReference type="InterPro" id="IPR029063">
    <property type="entry name" value="SAM-dependent_MTases_sf"/>
</dbReference>
<sequence>MNISTKAKNIIKDLPTAIIRWYPFKENSKILYVGNKDAIFKMLSDCYGEKVSQVSLKGLKGLKNGEKPDYIVCIGYLEMQQDIQEFFCKCREKLSPKGTLLLGMNNRLGIRYFCGDKDVYTGQVMDGIDDYFRAYSKAEDTFAGRTYDKSQITTKLQSAGFKTPKFYSVFSGLENPTFMFSEGFIPNEDMSNRHFPIYNSISSLFLEERALYKGLLDNGMFHQMANAFLVECPLKGKPCDALQITSSLDRGKENAIITTIYESGRVCKKAPYKEGENRLKNLIENGKKLAGQGIDVVDAKIVKGTYITPYIDAPTGQVYLEQLLRSDKEKFLEKMDEFRDIIMKSSEIHLGEYKTIAPPKETDKQKRSRLKKEKEDWGGQKIPLLKEGFIDMVPLNSLYVNGKFVFFDQEFCVKDLPADVLVSRLVFTFFCGSADLRKYMDPDVLYKRYNIQNPYTTQGGSKYLNIEFDFFNRVMNRGELDEYYKNVRANGEIIAANRQRMNYSVDDYQRLFVDIFDQADTRKLILFGSGVFARRFLALYGEDYEVSAVLDNNEKRWGDKLYPEGYQPSDGKFKGVEIGSPETLKKLKHGEYKIIICIKNYLSVMKQLDAMGIHEYSIFDPGKAYPRKRHPICDDSVRNYENSTVGKKGGKKYHVGYIAGVFDLYHIGHLNMFRRAKEMCDYLIVGVVSDEGVRRFKGTEPFVPFDERIEMVKSCRYVDEAVEIPYMFNGTEDAWKMHHFDVQFSGTDYVNDPGFASFKEFLEKHGATLEFFPYTQSTSSTKLKELIEKKLL</sequence>
<comment type="pathway">
    <text evidence="1">Lipid metabolism.</text>
</comment>
<dbReference type="EC" id="2.7.7.14" evidence="10"/>
<dbReference type="InterPro" id="IPR004821">
    <property type="entry name" value="Cyt_trans-like"/>
</dbReference>
<evidence type="ECO:0000256" key="4">
    <source>
        <dbReference type="ARBA" id="ARBA00022679"/>
    </source>
</evidence>
<dbReference type="Gene3D" id="3.40.50.620">
    <property type="entry name" value="HUPs"/>
    <property type="match status" value="1"/>
</dbReference>
<dbReference type="Pfam" id="PF01467">
    <property type="entry name" value="CTP_transf_like"/>
    <property type="match status" value="1"/>
</dbReference>
<dbReference type="GO" id="GO:0005737">
    <property type="term" value="C:cytoplasm"/>
    <property type="evidence" value="ECO:0007669"/>
    <property type="project" value="TreeGrafter"/>
</dbReference>
<dbReference type="PANTHER" id="PTHR45780">
    <property type="entry name" value="ETHANOLAMINE-PHOSPHATE CYTIDYLYLTRANSFERASE"/>
    <property type="match status" value="1"/>
</dbReference>
<keyword evidence="6" id="KW-0443">Lipid metabolism</keyword>
<evidence type="ECO:0000313" key="14">
    <source>
        <dbReference type="Proteomes" id="UP000184097"/>
    </source>
</evidence>
<accession>A0A1M7RXV9</accession>
<evidence type="ECO:0000256" key="9">
    <source>
        <dbReference type="ARBA" id="ARBA00024191"/>
    </source>
</evidence>
<keyword evidence="4 13" id="KW-0808">Transferase</keyword>
<keyword evidence="3" id="KW-0444">Lipid biosynthesis</keyword>
<comment type="pathway">
    <text evidence="9">Phospholipid metabolism; phosphatidylethanolamine biosynthesis; phosphatidylethanolamine from ethanolamine: step 2/3.</text>
</comment>
<dbReference type="UniPathway" id="UPA00558">
    <property type="reaction ID" value="UER00742"/>
</dbReference>
<dbReference type="GO" id="GO:0004306">
    <property type="term" value="F:ethanolamine-phosphate cytidylyltransferase activity"/>
    <property type="evidence" value="ECO:0007669"/>
    <property type="project" value="UniProtKB-EC"/>
</dbReference>
<dbReference type="Gene3D" id="3.40.50.150">
    <property type="entry name" value="Vaccinia Virus protein VP39"/>
    <property type="match status" value="1"/>
</dbReference>
<feature type="domain" description="Cytidyltransferase-like" evidence="12">
    <location>
        <begin position="658"/>
        <end position="784"/>
    </location>
</feature>
<organism evidence="13 14">
    <name type="scientific">Butyrivibrio hungatei DSM 14810</name>
    <dbReference type="NCBI Taxonomy" id="1121132"/>
    <lineage>
        <taxon>Bacteria</taxon>
        <taxon>Bacillati</taxon>
        <taxon>Bacillota</taxon>
        <taxon>Clostridia</taxon>
        <taxon>Lachnospirales</taxon>
        <taxon>Lachnospiraceae</taxon>
        <taxon>Butyrivibrio</taxon>
    </lineage>
</organism>
<evidence type="ECO:0000256" key="6">
    <source>
        <dbReference type="ARBA" id="ARBA00023098"/>
    </source>
</evidence>
<dbReference type="NCBIfam" id="TIGR00125">
    <property type="entry name" value="cyt_tran_rel"/>
    <property type="match status" value="1"/>
</dbReference>
<keyword evidence="7" id="KW-0594">Phospholipid biosynthesis</keyword>
<evidence type="ECO:0000256" key="3">
    <source>
        <dbReference type="ARBA" id="ARBA00022516"/>
    </source>
</evidence>
<dbReference type="AlphaFoldDB" id="A0A1M7RXV9"/>
<evidence type="ECO:0000256" key="8">
    <source>
        <dbReference type="ARBA" id="ARBA00023264"/>
    </source>
</evidence>
<evidence type="ECO:0000259" key="12">
    <source>
        <dbReference type="Pfam" id="PF01467"/>
    </source>
</evidence>
<dbReference type="SUPFAM" id="SSF53335">
    <property type="entry name" value="S-adenosyl-L-methionine-dependent methyltransferases"/>
    <property type="match status" value="1"/>
</dbReference>
<dbReference type="RefSeq" id="WP_242946462.1">
    <property type="nucleotide sequence ID" value="NZ_FRDH01000003.1"/>
</dbReference>
<gene>
    <name evidence="13" type="ORF">SAMN02745247_00624</name>
</gene>
<protein>
    <recommendedName>
        <fullName evidence="10">ethanolamine-phosphate cytidylyltransferase</fullName>
        <ecNumber evidence="10">2.7.7.14</ecNumber>
    </recommendedName>
    <alternativeName>
        <fullName evidence="11">CTP:phosphoethanolamine cytidylyltransferase</fullName>
    </alternativeName>
</protein>
<dbReference type="SUPFAM" id="SSF52374">
    <property type="entry name" value="Nucleotidylyl transferase"/>
    <property type="match status" value="1"/>
</dbReference>
<dbReference type="InterPro" id="IPR044608">
    <property type="entry name" value="Ect1/PCYT2"/>
</dbReference>
<evidence type="ECO:0000256" key="2">
    <source>
        <dbReference type="ARBA" id="ARBA00010101"/>
    </source>
</evidence>